<evidence type="ECO:0000256" key="1">
    <source>
        <dbReference type="ARBA" id="ARBA00023015"/>
    </source>
</evidence>
<keyword evidence="6" id="KW-1185">Reference proteome</keyword>
<dbReference type="EMBL" id="SKFH01000083">
    <property type="protein sequence ID" value="TCZ63464.1"/>
    <property type="molecule type" value="Genomic_DNA"/>
</dbReference>
<accession>A0A4R4DP99</accession>
<dbReference type="Proteomes" id="UP000295164">
    <property type="component" value="Unassembled WGS sequence"/>
</dbReference>
<protein>
    <submittedName>
        <fullName evidence="5">LuxR family transcriptional regulator</fullName>
    </submittedName>
</protein>
<keyword evidence="1" id="KW-0805">Transcription regulation</keyword>
<dbReference type="AlphaFoldDB" id="A0A4R4DP99"/>
<evidence type="ECO:0000313" key="6">
    <source>
        <dbReference type="Proteomes" id="UP000295164"/>
    </source>
</evidence>
<comment type="caution">
    <text evidence="5">The sequence shown here is derived from an EMBL/GenBank/DDBJ whole genome shotgun (WGS) entry which is preliminary data.</text>
</comment>
<feature type="domain" description="HTH luxR-type" evidence="4">
    <location>
        <begin position="161"/>
        <end position="226"/>
    </location>
</feature>
<keyword evidence="2" id="KW-0238">DNA-binding</keyword>
<organism evidence="5 6">
    <name type="scientific">Flaviaesturariibacter aridisoli</name>
    <dbReference type="NCBI Taxonomy" id="2545761"/>
    <lineage>
        <taxon>Bacteria</taxon>
        <taxon>Pseudomonadati</taxon>
        <taxon>Bacteroidota</taxon>
        <taxon>Chitinophagia</taxon>
        <taxon>Chitinophagales</taxon>
        <taxon>Chitinophagaceae</taxon>
        <taxon>Flaviaestuariibacter</taxon>
    </lineage>
</organism>
<dbReference type="GO" id="GO:0003677">
    <property type="term" value="F:DNA binding"/>
    <property type="evidence" value="ECO:0007669"/>
    <property type="project" value="UniProtKB-KW"/>
</dbReference>
<dbReference type="CDD" id="cd06170">
    <property type="entry name" value="LuxR_C_like"/>
    <property type="match status" value="1"/>
</dbReference>
<evidence type="ECO:0000256" key="2">
    <source>
        <dbReference type="ARBA" id="ARBA00023125"/>
    </source>
</evidence>
<dbReference type="GO" id="GO:0006355">
    <property type="term" value="P:regulation of DNA-templated transcription"/>
    <property type="evidence" value="ECO:0007669"/>
    <property type="project" value="InterPro"/>
</dbReference>
<proteinExistence type="predicted"/>
<dbReference type="Gene3D" id="1.10.10.10">
    <property type="entry name" value="Winged helix-like DNA-binding domain superfamily/Winged helix DNA-binding domain"/>
    <property type="match status" value="1"/>
</dbReference>
<evidence type="ECO:0000313" key="5">
    <source>
        <dbReference type="EMBL" id="TCZ63464.1"/>
    </source>
</evidence>
<keyword evidence="3" id="KW-0804">Transcription</keyword>
<dbReference type="InterPro" id="IPR016032">
    <property type="entry name" value="Sig_transdc_resp-reg_C-effctor"/>
</dbReference>
<dbReference type="InterPro" id="IPR036388">
    <property type="entry name" value="WH-like_DNA-bd_sf"/>
</dbReference>
<dbReference type="PANTHER" id="PTHR44688:SF16">
    <property type="entry name" value="DNA-BINDING TRANSCRIPTIONAL ACTIVATOR DEVR_DOSR"/>
    <property type="match status" value="1"/>
</dbReference>
<sequence length="228" mass="25827">MVQPFPISVQEKIDAAIEAARPTLELLPGVSIVNDIRDGSVHFMSQRGLQLLGTSLAELREMGAAYHERFFNAEQAAEYVPLVLDLVARNDPAETLTFFQQVRFAGEPGWQWHLSSLRIFVQDESGTPVALLAFAQHLNPERHFTRKVDRLLKELDFIHLHAQTFETLGDREREVLKLMAEGCSTAEVAEKLNISVLTAETHRKNVRRKLKAQHSNDLLRYASAFDLI</sequence>
<dbReference type="PANTHER" id="PTHR44688">
    <property type="entry name" value="DNA-BINDING TRANSCRIPTIONAL ACTIVATOR DEVR_DOSR"/>
    <property type="match status" value="1"/>
</dbReference>
<dbReference type="OrthoDB" id="965844at2"/>
<dbReference type="RefSeq" id="WP_131854545.1">
    <property type="nucleotide sequence ID" value="NZ_SKFH01000083.1"/>
</dbReference>
<evidence type="ECO:0000256" key="3">
    <source>
        <dbReference type="ARBA" id="ARBA00023163"/>
    </source>
</evidence>
<reference evidence="5 6" key="1">
    <citation type="submission" date="2019-03" db="EMBL/GenBank/DDBJ databases">
        <authorList>
            <person name="Kim M.K.M."/>
        </authorList>
    </citation>
    <scope>NUCLEOTIDE SEQUENCE [LARGE SCALE GENOMIC DNA]</scope>
    <source>
        <strain evidence="5 6">17J68-15</strain>
    </source>
</reference>
<dbReference type="InterPro" id="IPR000792">
    <property type="entry name" value="Tscrpt_reg_LuxR_C"/>
</dbReference>
<dbReference type="SUPFAM" id="SSF46894">
    <property type="entry name" value="C-terminal effector domain of the bipartite response regulators"/>
    <property type="match status" value="1"/>
</dbReference>
<gene>
    <name evidence="5" type="ORF">E0486_18525</name>
</gene>
<name>A0A4R4DP99_9BACT</name>
<dbReference type="Pfam" id="PF00196">
    <property type="entry name" value="GerE"/>
    <property type="match status" value="1"/>
</dbReference>
<dbReference type="SMART" id="SM00421">
    <property type="entry name" value="HTH_LUXR"/>
    <property type="match status" value="1"/>
</dbReference>
<evidence type="ECO:0000259" key="4">
    <source>
        <dbReference type="PROSITE" id="PS50043"/>
    </source>
</evidence>
<dbReference type="PRINTS" id="PR00038">
    <property type="entry name" value="HTHLUXR"/>
</dbReference>
<dbReference type="PROSITE" id="PS50043">
    <property type="entry name" value="HTH_LUXR_2"/>
    <property type="match status" value="1"/>
</dbReference>